<feature type="active site" description="Proton acceptor" evidence="3">
    <location>
        <position position="71"/>
    </location>
</feature>
<dbReference type="InterPro" id="IPR029001">
    <property type="entry name" value="ITPase-like_fam"/>
</dbReference>
<protein>
    <recommendedName>
        <fullName evidence="3">dTTP/UTP pyrophosphatase</fullName>
        <shortName evidence="3">dTTPase/UTPase</shortName>
        <ecNumber evidence="3">3.6.1.9</ecNumber>
    </recommendedName>
    <alternativeName>
        <fullName evidence="3">Nucleoside triphosphate pyrophosphatase</fullName>
    </alternativeName>
    <alternativeName>
        <fullName evidence="3">Nucleotide pyrophosphatase</fullName>
        <shortName evidence="3">Nucleotide PPase</shortName>
    </alternativeName>
</protein>
<keyword evidence="2 3" id="KW-0378">Hydrolase</keyword>
<comment type="function">
    <text evidence="3">Nucleoside triphosphate pyrophosphatase that hydrolyzes dTTP and UTP. May have a dual role in cell division arrest and in preventing the incorporation of modified nucleotides into cellular nucleic acids.</text>
</comment>
<proteinExistence type="inferred from homology"/>
<evidence type="ECO:0000256" key="3">
    <source>
        <dbReference type="HAMAP-Rule" id="MF_00528"/>
    </source>
</evidence>
<dbReference type="EMBL" id="QSKF01000008">
    <property type="protein sequence ID" value="RHE39346.1"/>
    <property type="molecule type" value="Genomic_DNA"/>
</dbReference>
<keyword evidence="3" id="KW-0546">Nucleotide metabolism</keyword>
<evidence type="ECO:0000313" key="5">
    <source>
        <dbReference type="Proteomes" id="UP000283745"/>
    </source>
</evidence>
<comment type="similarity">
    <text evidence="3">Belongs to the Maf family. YhdE subfamily.</text>
</comment>
<dbReference type="InterPro" id="IPR003697">
    <property type="entry name" value="Maf-like"/>
</dbReference>
<dbReference type="Proteomes" id="UP000283745">
    <property type="component" value="Unassembled WGS sequence"/>
</dbReference>
<comment type="subcellular location">
    <subcellularLocation>
        <location evidence="3">Cytoplasm</location>
    </subcellularLocation>
</comment>
<dbReference type="NCBIfam" id="TIGR00172">
    <property type="entry name" value="maf"/>
    <property type="match status" value="1"/>
</dbReference>
<dbReference type="RefSeq" id="WP_118040370.1">
    <property type="nucleotide sequence ID" value="NZ_CABJFK010000008.1"/>
</dbReference>
<feature type="site" description="Important for substrate specificity" evidence="3">
    <location>
        <position position="158"/>
    </location>
</feature>
<sequence>MRKIILASASPRRRELLAAAGVIFQICAAEGEEKITAERPDEIVCELSAQKAEEIASKFELGDGTVIIGADTIVSYKGEILGKPSDEQAAFETLKMLQGNTHQVYTGVTVLVKKKGKWEKHSFAECTDVTFYPVTDEEIHAYIKSGEPMDKAGSYGIQGNFGIYVKGIHGEYTNVVGLPVGRLFYELKKLGIELRG</sequence>
<comment type="caution">
    <text evidence="4">The sequence shown here is derived from an EMBL/GenBank/DDBJ whole genome shotgun (WGS) entry which is preliminary data.</text>
</comment>
<reference evidence="4 5" key="1">
    <citation type="submission" date="2018-08" db="EMBL/GenBank/DDBJ databases">
        <title>A genome reference for cultivated species of the human gut microbiota.</title>
        <authorList>
            <person name="Zou Y."/>
            <person name="Xue W."/>
            <person name="Luo G."/>
        </authorList>
    </citation>
    <scope>NUCLEOTIDE SEQUENCE [LARGE SCALE GENOMIC DNA]</scope>
    <source>
        <strain evidence="4 5">AM28-23</strain>
    </source>
</reference>
<dbReference type="SUPFAM" id="SSF52972">
    <property type="entry name" value="ITPase-like"/>
    <property type="match status" value="1"/>
</dbReference>
<feature type="site" description="Important for substrate specificity" evidence="3">
    <location>
        <position position="12"/>
    </location>
</feature>
<accession>A0A414EID9</accession>
<name>A0A414EID9_9FIRM</name>
<evidence type="ECO:0000256" key="1">
    <source>
        <dbReference type="ARBA" id="ARBA00001968"/>
    </source>
</evidence>
<dbReference type="PIRSF" id="PIRSF006305">
    <property type="entry name" value="Maf"/>
    <property type="match status" value="1"/>
</dbReference>
<dbReference type="GO" id="GO:0009117">
    <property type="term" value="P:nucleotide metabolic process"/>
    <property type="evidence" value="ECO:0007669"/>
    <property type="project" value="UniProtKB-KW"/>
</dbReference>
<comment type="cofactor">
    <cofactor evidence="1 3">
        <name>a divalent metal cation</name>
        <dbReference type="ChEBI" id="CHEBI:60240"/>
    </cofactor>
</comment>
<dbReference type="PANTHER" id="PTHR43213">
    <property type="entry name" value="BIFUNCTIONAL DTTP/UTP PYROPHOSPHATASE/METHYLTRANSFERASE PROTEIN-RELATED"/>
    <property type="match status" value="1"/>
</dbReference>
<organism evidence="4 5">
    <name type="scientific">Blautia obeum</name>
    <dbReference type="NCBI Taxonomy" id="40520"/>
    <lineage>
        <taxon>Bacteria</taxon>
        <taxon>Bacillati</taxon>
        <taxon>Bacillota</taxon>
        <taxon>Clostridia</taxon>
        <taxon>Lachnospirales</taxon>
        <taxon>Lachnospiraceae</taxon>
        <taxon>Blautia</taxon>
    </lineage>
</organism>
<dbReference type="EC" id="3.6.1.9" evidence="3"/>
<dbReference type="PANTHER" id="PTHR43213:SF5">
    <property type="entry name" value="BIFUNCTIONAL DTTP_UTP PYROPHOSPHATASE_METHYLTRANSFERASE PROTEIN-RELATED"/>
    <property type="match status" value="1"/>
</dbReference>
<comment type="caution">
    <text evidence="3">Lacks conserved residue(s) required for the propagation of feature annotation.</text>
</comment>
<dbReference type="AlphaFoldDB" id="A0A414EID9"/>
<dbReference type="GO" id="GO:0047429">
    <property type="term" value="F:nucleoside triphosphate diphosphatase activity"/>
    <property type="evidence" value="ECO:0007669"/>
    <property type="project" value="UniProtKB-EC"/>
</dbReference>
<dbReference type="Gene3D" id="3.90.950.10">
    <property type="match status" value="1"/>
</dbReference>
<dbReference type="HAMAP" id="MF_00528">
    <property type="entry name" value="Maf"/>
    <property type="match status" value="1"/>
</dbReference>
<keyword evidence="3" id="KW-0963">Cytoplasm</keyword>
<evidence type="ECO:0000256" key="2">
    <source>
        <dbReference type="ARBA" id="ARBA00022801"/>
    </source>
</evidence>
<dbReference type="GO" id="GO:0005737">
    <property type="term" value="C:cytoplasm"/>
    <property type="evidence" value="ECO:0007669"/>
    <property type="project" value="UniProtKB-SubCell"/>
</dbReference>
<evidence type="ECO:0000313" key="4">
    <source>
        <dbReference type="EMBL" id="RHE39346.1"/>
    </source>
</evidence>
<feature type="site" description="Important for substrate specificity" evidence="3">
    <location>
        <position position="72"/>
    </location>
</feature>
<gene>
    <name evidence="4" type="ORF">DW740_11445</name>
</gene>
<dbReference type="Pfam" id="PF02545">
    <property type="entry name" value="Maf"/>
    <property type="match status" value="1"/>
</dbReference>
<comment type="catalytic activity">
    <reaction evidence="3">
        <text>dTTP + H2O = dTMP + diphosphate + H(+)</text>
        <dbReference type="Rhea" id="RHEA:28534"/>
        <dbReference type="ChEBI" id="CHEBI:15377"/>
        <dbReference type="ChEBI" id="CHEBI:15378"/>
        <dbReference type="ChEBI" id="CHEBI:33019"/>
        <dbReference type="ChEBI" id="CHEBI:37568"/>
        <dbReference type="ChEBI" id="CHEBI:63528"/>
        <dbReference type="EC" id="3.6.1.9"/>
    </reaction>
</comment>
<dbReference type="CDD" id="cd00555">
    <property type="entry name" value="Maf"/>
    <property type="match status" value="1"/>
</dbReference>
<comment type="catalytic activity">
    <reaction evidence="3">
        <text>UTP + H2O = UMP + diphosphate + H(+)</text>
        <dbReference type="Rhea" id="RHEA:29395"/>
        <dbReference type="ChEBI" id="CHEBI:15377"/>
        <dbReference type="ChEBI" id="CHEBI:15378"/>
        <dbReference type="ChEBI" id="CHEBI:33019"/>
        <dbReference type="ChEBI" id="CHEBI:46398"/>
        <dbReference type="ChEBI" id="CHEBI:57865"/>
        <dbReference type="EC" id="3.6.1.9"/>
    </reaction>
</comment>